<dbReference type="RefSeq" id="WP_275229692.1">
    <property type="nucleotide sequence ID" value="NZ_JARESE010000062.1"/>
</dbReference>
<feature type="compositionally biased region" description="Pro residues" evidence="1">
    <location>
        <begin position="57"/>
        <end position="67"/>
    </location>
</feature>
<dbReference type="PROSITE" id="PS51257">
    <property type="entry name" value="PROKAR_LIPOPROTEIN"/>
    <property type="match status" value="1"/>
</dbReference>
<comment type="caution">
    <text evidence="2">The sequence shown here is derived from an EMBL/GenBank/DDBJ whole genome shotgun (WGS) entry which is preliminary data.</text>
</comment>
<gene>
    <name evidence="2" type="ORF">PYV00_18065</name>
</gene>
<feature type="compositionally biased region" description="Low complexity" evidence="1">
    <location>
        <begin position="47"/>
        <end position="56"/>
    </location>
</feature>
<evidence type="ECO:0008006" key="4">
    <source>
        <dbReference type="Google" id="ProtNLM"/>
    </source>
</evidence>
<sequence>MRAAMLIPALCLLAACNREKSFDERFEAARRQVDATSGRIDADLKARASAAAEASDPAPPASEGPVI</sequence>
<dbReference type="Proteomes" id="UP001216253">
    <property type="component" value="Unassembled WGS sequence"/>
</dbReference>
<evidence type="ECO:0000313" key="2">
    <source>
        <dbReference type="EMBL" id="MDE8653609.1"/>
    </source>
</evidence>
<keyword evidence="3" id="KW-1185">Reference proteome</keyword>
<evidence type="ECO:0000313" key="3">
    <source>
        <dbReference type="Proteomes" id="UP001216253"/>
    </source>
</evidence>
<accession>A0ABT5WUS4</accession>
<protein>
    <recommendedName>
        <fullName evidence="4">Lipoprotein</fullName>
    </recommendedName>
</protein>
<reference evidence="2 3" key="1">
    <citation type="submission" date="2023-03" db="EMBL/GenBank/DDBJ databases">
        <title>NovoSphingobium album sp. nov. isolated from polycyclic aromatic hydrocarbons- and heavy-metal polluted soil.</title>
        <authorList>
            <person name="Liu Z."/>
            <person name="Wang K."/>
        </authorList>
    </citation>
    <scope>NUCLEOTIDE SEQUENCE [LARGE SCALE GENOMIC DNA]</scope>
    <source>
        <strain evidence="2 3">H3SJ31-1</strain>
    </source>
</reference>
<organism evidence="2 3">
    <name type="scientific">Novosphingobium album</name>
    <name type="common">ex Liu et al. 2023</name>
    <dbReference type="NCBI Taxonomy" id="3031130"/>
    <lineage>
        <taxon>Bacteria</taxon>
        <taxon>Pseudomonadati</taxon>
        <taxon>Pseudomonadota</taxon>
        <taxon>Alphaproteobacteria</taxon>
        <taxon>Sphingomonadales</taxon>
        <taxon>Sphingomonadaceae</taxon>
        <taxon>Novosphingobium</taxon>
    </lineage>
</organism>
<proteinExistence type="predicted"/>
<dbReference type="EMBL" id="JARESE010000062">
    <property type="protein sequence ID" value="MDE8653609.1"/>
    <property type="molecule type" value="Genomic_DNA"/>
</dbReference>
<feature type="region of interest" description="Disordered" evidence="1">
    <location>
        <begin position="46"/>
        <end position="67"/>
    </location>
</feature>
<name>A0ABT5WUS4_9SPHN</name>
<evidence type="ECO:0000256" key="1">
    <source>
        <dbReference type="SAM" id="MobiDB-lite"/>
    </source>
</evidence>